<dbReference type="EMBL" id="JAAWWL010000001">
    <property type="protein sequence ID" value="NKI30774.1"/>
    <property type="molecule type" value="Genomic_DNA"/>
</dbReference>
<organism evidence="1 2">
    <name type="scientific">Croceivirga thetidis</name>
    <dbReference type="NCBI Taxonomy" id="2721623"/>
    <lineage>
        <taxon>Bacteria</taxon>
        <taxon>Pseudomonadati</taxon>
        <taxon>Bacteroidota</taxon>
        <taxon>Flavobacteriia</taxon>
        <taxon>Flavobacteriales</taxon>
        <taxon>Flavobacteriaceae</taxon>
        <taxon>Croceivirga</taxon>
    </lineage>
</organism>
<name>A0ABX1GLN2_9FLAO</name>
<dbReference type="RefSeq" id="WP_168551006.1">
    <property type="nucleotide sequence ID" value="NZ_JAAWWL010000001.1"/>
</dbReference>
<reference evidence="1 2" key="1">
    <citation type="submission" date="2020-04" db="EMBL/GenBank/DDBJ databases">
        <authorList>
            <person name="Yoon J."/>
        </authorList>
    </citation>
    <scope>NUCLEOTIDE SEQUENCE [LARGE SCALE GENOMIC DNA]</scope>
    <source>
        <strain evidence="1 2">DJ-13</strain>
    </source>
</reference>
<proteinExistence type="predicted"/>
<evidence type="ECO:0000313" key="1">
    <source>
        <dbReference type="EMBL" id="NKI30774.1"/>
    </source>
</evidence>
<keyword evidence="2" id="KW-1185">Reference proteome</keyword>
<protein>
    <recommendedName>
        <fullName evidence="3">tRNA nuclease CdiA C-terminal domain-containing protein</fullName>
    </recommendedName>
</protein>
<gene>
    <name evidence="1" type="ORF">HCU67_02380</name>
</gene>
<evidence type="ECO:0008006" key="3">
    <source>
        <dbReference type="Google" id="ProtNLM"/>
    </source>
</evidence>
<dbReference type="Proteomes" id="UP000718451">
    <property type="component" value="Unassembled WGS sequence"/>
</dbReference>
<comment type="caution">
    <text evidence="1">The sequence shown here is derived from an EMBL/GenBank/DDBJ whole genome shotgun (WGS) entry which is preliminary data.</text>
</comment>
<sequence>MKDSEFKGKAHSANGYEIFLKGGELFKGYKPDFVLRKNNSFIILESEHGTSRKHFLGGMIKASKYLVGKKKGTLVFVIKLKNNTTEENIALHLKPYLEWIRPLTNLRDVYVISDMKYCASEMPIRILEDEFKNSSLKV</sequence>
<accession>A0ABX1GLN2</accession>
<evidence type="ECO:0000313" key="2">
    <source>
        <dbReference type="Proteomes" id="UP000718451"/>
    </source>
</evidence>